<reference evidence="1 2" key="1">
    <citation type="journal article" date="2020" name="IScience">
        <title>Genome Sequencing of the Endangered Kingdonia uniflora (Circaeasteraceae, Ranunculales) Reveals Potential Mechanisms of Evolutionary Specialization.</title>
        <authorList>
            <person name="Sun Y."/>
            <person name="Deng T."/>
            <person name="Zhang A."/>
            <person name="Moore M.J."/>
            <person name="Landis J.B."/>
            <person name="Lin N."/>
            <person name="Zhang H."/>
            <person name="Zhang X."/>
            <person name="Huang J."/>
            <person name="Zhang X."/>
            <person name="Sun H."/>
            <person name="Wang H."/>
        </authorList>
    </citation>
    <scope>NUCLEOTIDE SEQUENCE [LARGE SCALE GENOMIC DNA]</scope>
    <source>
        <strain evidence="1">TB1705</strain>
        <tissue evidence="1">Leaf</tissue>
    </source>
</reference>
<evidence type="ECO:0000313" key="2">
    <source>
        <dbReference type="Proteomes" id="UP000541444"/>
    </source>
</evidence>
<dbReference type="EMBL" id="JACGCM010000842">
    <property type="protein sequence ID" value="KAF6165582.1"/>
    <property type="molecule type" value="Genomic_DNA"/>
</dbReference>
<organism evidence="1 2">
    <name type="scientific">Kingdonia uniflora</name>
    <dbReference type="NCBI Taxonomy" id="39325"/>
    <lineage>
        <taxon>Eukaryota</taxon>
        <taxon>Viridiplantae</taxon>
        <taxon>Streptophyta</taxon>
        <taxon>Embryophyta</taxon>
        <taxon>Tracheophyta</taxon>
        <taxon>Spermatophyta</taxon>
        <taxon>Magnoliopsida</taxon>
        <taxon>Ranunculales</taxon>
        <taxon>Circaeasteraceae</taxon>
        <taxon>Kingdonia</taxon>
    </lineage>
</organism>
<evidence type="ECO:0000313" key="1">
    <source>
        <dbReference type="EMBL" id="KAF6165582.1"/>
    </source>
</evidence>
<proteinExistence type="predicted"/>
<gene>
    <name evidence="1" type="ORF">GIB67_022753</name>
</gene>
<feature type="non-terminal residue" evidence="1">
    <location>
        <position position="74"/>
    </location>
</feature>
<accession>A0A7J7NF23</accession>
<dbReference type="Proteomes" id="UP000541444">
    <property type="component" value="Unassembled WGS sequence"/>
</dbReference>
<comment type="caution">
    <text evidence="1">The sequence shown here is derived from an EMBL/GenBank/DDBJ whole genome shotgun (WGS) entry which is preliminary data.</text>
</comment>
<sequence>MDQVWLLKKDESTPKAKKGNRSTYMMIGKELICLNALYTLYLNQWLDNEVIDVYIKALIQFFDTQHRACPDKKR</sequence>
<dbReference type="AlphaFoldDB" id="A0A7J7NF23"/>
<keyword evidence="2" id="KW-1185">Reference proteome</keyword>
<name>A0A7J7NF23_9MAGN</name>
<protein>
    <submittedName>
        <fullName evidence="1">Uncharacterized protein</fullName>
    </submittedName>
</protein>